<accession>A0ACC0IAC9</accession>
<keyword evidence="2" id="KW-1185">Reference proteome</keyword>
<evidence type="ECO:0000313" key="2">
    <source>
        <dbReference type="Proteomes" id="UP001060215"/>
    </source>
</evidence>
<name>A0ACC0IAC9_9ERIC</name>
<evidence type="ECO:0000313" key="1">
    <source>
        <dbReference type="EMBL" id="KAI8022531.1"/>
    </source>
</evidence>
<dbReference type="EMBL" id="CM045763">
    <property type="protein sequence ID" value="KAI8022531.1"/>
    <property type="molecule type" value="Genomic_DNA"/>
</dbReference>
<proteinExistence type="predicted"/>
<reference evidence="1 2" key="1">
    <citation type="journal article" date="2022" name="Plant J.">
        <title>Chromosome-level genome of Camellia lanceoleosa provides a valuable resource for understanding genome evolution and self-incompatibility.</title>
        <authorList>
            <person name="Gong W."/>
            <person name="Xiao S."/>
            <person name="Wang L."/>
            <person name="Liao Z."/>
            <person name="Chang Y."/>
            <person name="Mo W."/>
            <person name="Hu G."/>
            <person name="Li W."/>
            <person name="Zhao G."/>
            <person name="Zhu H."/>
            <person name="Hu X."/>
            <person name="Ji K."/>
            <person name="Xiang X."/>
            <person name="Song Q."/>
            <person name="Yuan D."/>
            <person name="Jin S."/>
            <person name="Zhang L."/>
        </authorList>
    </citation>
    <scope>NUCLEOTIDE SEQUENCE [LARGE SCALE GENOMIC DNA]</scope>
    <source>
        <strain evidence="1">SQ_2022a</strain>
    </source>
</reference>
<organism evidence="1 2">
    <name type="scientific">Camellia lanceoleosa</name>
    <dbReference type="NCBI Taxonomy" id="1840588"/>
    <lineage>
        <taxon>Eukaryota</taxon>
        <taxon>Viridiplantae</taxon>
        <taxon>Streptophyta</taxon>
        <taxon>Embryophyta</taxon>
        <taxon>Tracheophyta</taxon>
        <taxon>Spermatophyta</taxon>
        <taxon>Magnoliopsida</taxon>
        <taxon>eudicotyledons</taxon>
        <taxon>Gunneridae</taxon>
        <taxon>Pentapetalae</taxon>
        <taxon>asterids</taxon>
        <taxon>Ericales</taxon>
        <taxon>Theaceae</taxon>
        <taxon>Camellia</taxon>
    </lineage>
</organism>
<sequence length="661" mass="73807">MPVARPESSSARVIAHLDMDCFYVQVEQRKQPHLRGQPTAVVQYNSWKGGGLIAVSYEARKYGVKRSMRGDEAKQVCPQIQLVQVPVARGKADLSIYRNAGSEVVSILARKGRCERASIDEVYLDLTDAAEAMLAETPPESLEKIDEEALKSHILSLNEDGSDHKDNVREWLHRSDADHHDKLLACGALIVAELRMQVLKETEFTCSAGIAHNKMLAKLVSGMNKPAQQTVVPFTSVKGLLEPLPIKKMKQLGGKLGSSLQIDLGVNTVGELLQFSEEKLQERYGVNTGTWLWNIARGISGEEVEGRLLPKSHGSGKTFPGPRALKKIASVEHWLNELCEELSERLHSDLEQNKRIAHTLTLHARAFKGTCSIMKYFHGQDQSNCSSKQVDDKFVAEAAPLSPSGTERYSELHTTEPPIEFCEEETRIRYAMPSLDHQENKGEVSTREDTCETMQSADDQVISCSLSKQAHDAFVQETSALSSSGTESCLALTPVEPHREFHKEEIGIKNLMHGMRPQDHKRKMVKDKGSSTILRFFQSCNDSSSSPKQEHVRTIDETKASSSSSFQSVIGSSELIEAELCKENLLKQTGTHSGMSILGRDEMRRDVWDYKIDEIDPTVVKELPPEIQEELQVWLRPQKRVANIGKRGSSIAHYFLPMKNT</sequence>
<comment type="caution">
    <text evidence="1">The sequence shown here is derived from an EMBL/GenBank/DDBJ whole genome shotgun (WGS) entry which is preliminary data.</text>
</comment>
<dbReference type="Proteomes" id="UP001060215">
    <property type="component" value="Chromosome 6"/>
</dbReference>
<gene>
    <name evidence="1" type="ORF">LOK49_LG03G02667</name>
</gene>
<protein>
    <submittedName>
        <fullName evidence="1">DNA polymerase eta</fullName>
    </submittedName>
</protein>